<dbReference type="STRING" id="88036.D8RQS6"/>
<dbReference type="OrthoDB" id="185373at2759"/>
<dbReference type="InParanoid" id="D8RQS6"/>
<name>D8RQS6_SELML</name>
<dbReference type="KEGG" id="smo:SELMODRAFT_71695"/>
<dbReference type="Proteomes" id="UP000001514">
    <property type="component" value="Unassembled WGS sequence"/>
</dbReference>
<dbReference type="GO" id="GO:0003723">
    <property type="term" value="F:RNA binding"/>
    <property type="evidence" value="ECO:0007669"/>
    <property type="project" value="InterPro"/>
</dbReference>
<reference evidence="3 4" key="1">
    <citation type="journal article" date="2011" name="Science">
        <title>The Selaginella genome identifies genetic changes associated with the evolution of vascular plants.</title>
        <authorList>
            <person name="Banks J.A."/>
            <person name="Nishiyama T."/>
            <person name="Hasebe M."/>
            <person name="Bowman J.L."/>
            <person name="Gribskov M."/>
            <person name="dePamphilis C."/>
            <person name="Albert V.A."/>
            <person name="Aono N."/>
            <person name="Aoyama T."/>
            <person name="Ambrose B.A."/>
            <person name="Ashton N.W."/>
            <person name="Axtell M.J."/>
            <person name="Barker E."/>
            <person name="Barker M.S."/>
            <person name="Bennetzen J.L."/>
            <person name="Bonawitz N.D."/>
            <person name="Chapple C."/>
            <person name="Cheng C."/>
            <person name="Correa L.G."/>
            <person name="Dacre M."/>
            <person name="DeBarry J."/>
            <person name="Dreyer I."/>
            <person name="Elias M."/>
            <person name="Engstrom E.M."/>
            <person name="Estelle M."/>
            <person name="Feng L."/>
            <person name="Finet C."/>
            <person name="Floyd S.K."/>
            <person name="Frommer W.B."/>
            <person name="Fujita T."/>
            <person name="Gramzow L."/>
            <person name="Gutensohn M."/>
            <person name="Harholt J."/>
            <person name="Hattori M."/>
            <person name="Heyl A."/>
            <person name="Hirai T."/>
            <person name="Hiwatashi Y."/>
            <person name="Ishikawa M."/>
            <person name="Iwata M."/>
            <person name="Karol K.G."/>
            <person name="Koehler B."/>
            <person name="Kolukisaoglu U."/>
            <person name="Kubo M."/>
            <person name="Kurata T."/>
            <person name="Lalonde S."/>
            <person name="Li K."/>
            <person name="Li Y."/>
            <person name="Litt A."/>
            <person name="Lyons E."/>
            <person name="Manning G."/>
            <person name="Maruyama T."/>
            <person name="Michael T.P."/>
            <person name="Mikami K."/>
            <person name="Miyazaki S."/>
            <person name="Morinaga S."/>
            <person name="Murata T."/>
            <person name="Mueller-Roeber B."/>
            <person name="Nelson D.R."/>
            <person name="Obara M."/>
            <person name="Oguri Y."/>
            <person name="Olmstead R.G."/>
            <person name="Onodera N."/>
            <person name="Petersen B.L."/>
            <person name="Pils B."/>
            <person name="Prigge M."/>
            <person name="Rensing S.A."/>
            <person name="Riano-Pachon D.M."/>
            <person name="Roberts A.W."/>
            <person name="Sato Y."/>
            <person name="Scheller H.V."/>
            <person name="Schulz B."/>
            <person name="Schulz C."/>
            <person name="Shakirov E.V."/>
            <person name="Shibagaki N."/>
            <person name="Shinohara N."/>
            <person name="Shippen D.E."/>
            <person name="Soerensen I."/>
            <person name="Sotooka R."/>
            <person name="Sugimoto N."/>
            <person name="Sugita M."/>
            <person name="Sumikawa N."/>
            <person name="Tanurdzic M."/>
            <person name="Theissen G."/>
            <person name="Ulvskov P."/>
            <person name="Wakazuki S."/>
            <person name="Weng J.K."/>
            <person name="Willats W.W."/>
            <person name="Wipf D."/>
            <person name="Wolf P.G."/>
            <person name="Yang L."/>
            <person name="Zimmer A.D."/>
            <person name="Zhu Q."/>
            <person name="Mitros T."/>
            <person name="Hellsten U."/>
            <person name="Loque D."/>
            <person name="Otillar R."/>
            <person name="Salamov A."/>
            <person name="Schmutz J."/>
            <person name="Shapiro H."/>
            <person name="Lindquist E."/>
            <person name="Lucas S."/>
            <person name="Rokhsar D."/>
            <person name="Grigoriev I.V."/>
        </authorList>
    </citation>
    <scope>NUCLEOTIDE SEQUENCE [LARGE SCALE GENOMIC DNA]</scope>
</reference>
<dbReference type="eggNOG" id="KOG4197">
    <property type="taxonomic scope" value="Eukaryota"/>
</dbReference>
<gene>
    <name evidence="3" type="ORF">SELMODRAFT_71695</name>
</gene>
<dbReference type="Pfam" id="PF13041">
    <property type="entry name" value="PPR_2"/>
    <property type="match status" value="1"/>
</dbReference>
<evidence type="ECO:0008006" key="5">
    <source>
        <dbReference type="Google" id="ProtNLM"/>
    </source>
</evidence>
<evidence type="ECO:0000313" key="3">
    <source>
        <dbReference type="EMBL" id="EFJ25506.1"/>
    </source>
</evidence>
<dbReference type="Gramene" id="EFJ25506">
    <property type="protein sequence ID" value="EFJ25506"/>
    <property type="gene ID" value="SELMODRAFT_71695"/>
</dbReference>
<dbReference type="InterPro" id="IPR002885">
    <property type="entry name" value="PPR_rpt"/>
</dbReference>
<keyword evidence="4" id="KW-1185">Reference proteome</keyword>
<dbReference type="GO" id="GO:0009451">
    <property type="term" value="P:RNA modification"/>
    <property type="evidence" value="ECO:0007669"/>
    <property type="project" value="InterPro"/>
</dbReference>
<protein>
    <recommendedName>
        <fullName evidence="5">Pentacotripeptide-repeat region of PRORP domain-containing protein</fullName>
    </recommendedName>
</protein>
<evidence type="ECO:0000256" key="2">
    <source>
        <dbReference type="PROSITE-ProRule" id="PRU00708"/>
    </source>
</evidence>
<sequence>VATALINLLGNTGAMAEAYTVFTNVVERDIVCWNAMMSVYAQHGHTTRALDLFQELQHQGMGPNDVTFVSLLSLCSHAGLLDAGIQCFLSMTIDHSLQVLTPELTGCVIDLFARVGRLADAHDFIGRMPREQARVIQWMSLMCASRVQGDLELSGCAAKEVLELDPSNPAAYVALSN</sequence>
<dbReference type="Pfam" id="PF01535">
    <property type="entry name" value="PPR"/>
    <property type="match status" value="1"/>
</dbReference>
<accession>D8RQS6</accession>
<dbReference type="AlphaFoldDB" id="D8RQS6"/>
<dbReference type="PANTHER" id="PTHR47926">
    <property type="entry name" value="PENTATRICOPEPTIDE REPEAT-CONTAINING PROTEIN"/>
    <property type="match status" value="1"/>
</dbReference>
<evidence type="ECO:0000313" key="4">
    <source>
        <dbReference type="Proteomes" id="UP000001514"/>
    </source>
</evidence>
<dbReference type="FunFam" id="1.25.40.10:FF:000158">
    <property type="entry name" value="pentatricopeptide repeat-containing protein At2g33680"/>
    <property type="match status" value="1"/>
</dbReference>
<dbReference type="InterPro" id="IPR011990">
    <property type="entry name" value="TPR-like_helical_dom_sf"/>
</dbReference>
<dbReference type="SUPFAM" id="SSF48452">
    <property type="entry name" value="TPR-like"/>
    <property type="match status" value="1"/>
</dbReference>
<dbReference type="GO" id="GO:0048731">
    <property type="term" value="P:system development"/>
    <property type="evidence" value="ECO:0007669"/>
    <property type="project" value="UniProtKB-ARBA"/>
</dbReference>
<dbReference type="InterPro" id="IPR046960">
    <property type="entry name" value="PPR_At4g14850-like_plant"/>
</dbReference>
<dbReference type="EMBL" id="GL377586">
    <property type="protein sequence ID" value="EFJ25506.1"/>
    <property type="molecule type" value="Genomic_DNA"/>
</dbReference>
<dbReference type="NCBIfam" id="TIGR00756">
    <property type="entry name" value="PPR"/>
    <property type="match status" value="1"/>
</dbReference>
<feature type="repeat" description="PPR" evidence="2">
    <location>
        <begin position="29"/>
        <end position="63"/>
    </location>
</feature>
<feature type="non-terminal residue" evidence="3">
    <location>
        <position position="177"/>
    </location>
</feature>
<dbReference type="HOGENOM" id="CLU_002706_0_0_1"/>
<dbReference type="PANTHER" id="PTHR47926:SF347">
    <property type="entry name" value="PENTATRICOPEPTIDE REPEAT-CONTAINING PROTEIN"/>
    <property type="match status" value="1"/>
</dbReference>
<proteinExistence type="predicted"/>
<organism evidence="4">
    <name type="scientific">Selaginella moellendorffii</name>
    <name type="common">Spikemoss</name>
    <dbReference type="NCBI Taxonomy" id="88036"/>
    <lineage>
        <taxon>Eukaryota</taxon>
        <taxon>Viridiplantae</taxon>
        <taxon>Streptophyta</taxon>
        <taxon>Embryophyta</taxon>
        <taxon>Tracheophyta</taxon>
        <taxon>Lycopodiopsida</taxon>
        <taxon>Selaginellales</taxon>
        <taxon>Selaginellaceae</taxon>
        <taxon>Selaginella</taxon>
    </lineage>
</organism>
<feature type="non-terminal residue" evidence="3">
    <location>
        <position position="1"/>
    </location>
</feature>
<evidence type="ECO:0000256" key="1">
    <source>
        <dbReference type="ARBA" id="ARBA00022737"/>
    </source>
</evidence>
<keyword evidence="1" id="KW-0677">Repeat</keyword>
<dbReference type="PROSITE" id="PS51375">
    <property type="entry name" value="PPR"/>
    <property type="match status" value="1"/>
</dbReference>
<dbReference type="Gene3D" id="1.25.40.10">
    <property type="entry name" value="Tetratricopeptide repeat domain"/>
    <property type="match status" value="1"/>
</dbReference>